<protein>
    <recommendedName>
        <fullName evidence="3">Phage transcriptional regulator, ArpU family</fullName>
    </recommendedName>
</protein>
<sequence length="190" mass="22389">MTDRDYAIKSMKEITFQMASHAQDYLEVTIERHYTDIKELMTSYQKLILENQIVLEELDMECQEKINEDMAYALSYLSIYNNQLNVPKMHREMNNLMIIYGLSDMIYRGMTLVKFYAPNGVMLSEILHSCFCSHYNKTDVEVQQELGIGRTSFYKMKKQALGYLGFYFYEIVVPQAKDKRFKPSLGVEEE</sequence>
<evidence type="ECO:0000313" key="2">
    <source>
        <dbReference type="Proteomes" id="UP000049828"/>
    </source>
</evidence>
<dbReference type="GeneID" id="96228558"/>
<name>A0A0M6WRS3_9FIRM</name>
<dbReference type="AlphaFoldDB" id="A0A0M6WRS3"/>
<evidence type="ECO:0008006" key="3">
    <source>
        <dbReference type="Google" id="ProtNLM"/>
    </source>
</evidence>
<dbReference type="EMBL" id="CVRS01000080">
    <property type="protein sequence ID" value="CRL39911.1"/>
    <property type="molecule type" value="Genomic_DNA"/>
</dbReference>
<proteinExistence type="predicted"/>
<gene>
    <name evidence="1" type="ORF">RIL183_04401</name>
</gene>
<dbReference type="RefSeq" id="WP_008688147.1">
    <property type="nucleotide sequence ID" value="NZ_CATWND010000109.1"/>
</dbReference>
<evidence type="ECO:0000313" key="1">
    <source>
        <dbReference type="EMBL" id="CRL39911.1"/>
    </source>
</evidence>
<keyword evidence="2" id="KW-1185">Reference proteome</keyword>
<dbReference type="Proteomes" id="UP000049828">
    <property type="component" value="Unassembled WGS sequence"/>
</dbReference>
<accession>A0A0M6WRS3</accession>
<reference evidence="2" key="1">
    <citation type="submission" date="2015-05" db="EMBL/GenBank/DDBJ databases">
        <authorList>
            <consortium name="Pathogen Informatics"/>
        </authorList>
    </citation>
    <scope>NUCLEOTIDE SEQUENCE [LARGE SCALE GENOMIC DNA]</scope>
    <source>
        <strain evidence="2">L1-83</strain>
    </source>
</reference>
<dbReference type="OrthoDB" id="2034211at2"/>
<organism evidence="1 2">
    <name type="scientific">Roseburia inulinivorans</name>
    <dbReference type="NCBI Taxonomy" id="360807"/>
    <lineage>
        <taxon>Bacteria</taxon>
        <taxon>Bacillati</taxon>
        <taxon>Bacillota</taxon>
        <taxon>Clostridia</taxon>
        <taxon>Lachnospirales</taxon>
        <taxon>Lachnospiraceae</taxon>
        <taxon>Roseburia</taxon>
    </lineage>
</organism>